<feature type="domain" description="Aldehyde dehydrogenase" evidence="2">
    <location>
        <begin position="1"/>
        <end position="99"/>
    </location>
</feature>
<dbReference type="InterPro" id="IPR016163">
    <property type="entry name" value="Ald_DH_C"/>
</dbReference>
<name>A0A0F7S6B6_9BASI</name>
<reference evidence="4" key="1">
    <citation type="submission" date="2014-06" db="EMBL/GenBank/DDBJ databases">
        <authorList>
            <person name="Berkman P.J."/>
        </authorList>
    </citation>
    <scope>NUCLEOTIDE SEQUENCE [LARGE SCALE GENOMIC DNA]</scope>
</reference>
<dbReference type="InterPro" id="IPR050740">
    <property type="entry name" value="Aldehyde_DH_Superfamily"/>
</dbReference>
<proteinExistence type="predicted"/>
<dbReference type="AlphaFoldDB" id="A0A0F7S6B6"/>
<organism evidence="3 4">
    <name type="scientific">Sporisorium scitamineum</name>
    <dbReference type="NCBI Taxonomy" id="49012"/>
    <lineage>
        <taxon>Eukaryota</taxon>
        <taxon>Fungi</taxon>
        <taxon>Dikarya</taxon>
        <taxon>Basidiomycota</taxon>
        <taxon>Ustilaginomycotina</taxon>
        <taxon>Ustilaginomycetes</taxon>
        <taxon>Ustilaginales</taxon>
        <taxon>Ustilaginaceae</taxon>
        <taxon>Sporisorium</taxon>
    </lineage>
</organism>
<dbReference type="Proteomes" id="UP000242770">
    <property type="component" value="Unassembled WGS sequence"/>
</dbReference>
<dbReference type="GO" id="GO:0004777">
    <property type="term" value="F:succinate-semialdehyde dehydrogenase (NAD+) activity"/>
    <property type="evidence" value="ECO:0007669"/>
    <property type="project" value="TreeGrafter"/>
</dbReference>
<dbReference type="InterPro" id="IPR015590">
    <property type="entry name" value="Aldehyde_DH_dom"/>
</dbReference>
<sequence>MLVFQEESFAPIISVASFTNEQEAVQLANDTDMGLTSYVFTKDSARLWRMFEQLKAGNIGLNVGGSTTAAEIPFGGVDQSGFGKEAGIGAGLKEYMIEKSATMSIA</sequence>
<evidence type="ECO:0000313" key="3">
    <source>
        <dbReference type="EMBL" id="CDW98472.1"/>
    </source>
</evidence>
<feature type="non-terminal residue" evidence="3">
    <location>
        <position position="1"/>
    </location>
</feature>
<dbReference type="Gene3D" id="3.40.309.10">
    <property type="entry name" value="Aldehyde Dehydrogenase, Chain A, domain 2"/>
    <property type="match status" value="1"/>
</dbReference>
<gene>
    <name evidence="3" type="primary">SSCI56110.1</name>
</gene>
<keyword evidence="1" id="KW-0560">Oxidoreductase</keyword>
<evidence type="ECO:0000256" key="1">
    <source>
        <dbReference type="ARBA" id="ARBA00023002"/>
    </source>
</evidence>
<keyword evidence="4" id="KW-1185">Reference proteome</keyword>
<dbReference type="EMBL" id="CCFA01003346">
    <property type="protein sequence ID" value="CDW98472.1"/>
    <property type="molecule type" value="Genomic_DNA"/>
</dbReference>
<accession>A0A0F7S6B6</accession>
<protein>
    <recommendedName>
        <fullName evidence="2">Aldehyde dehydrogenase domain-containing protein</fullName>
    </recommendedName>
</protein>
<dbReference type="GO" id="GO:0009450">
    <property type="term" value="P:gamma-aminobutyric acid catabolic process"/>
    <property type="evidence" value="ECO:0007669"/>
    <property type="project" value="TreeGrafter"/>
</dbReference>
<dbReference type="PANTHER" id="PTHR43353:SF10">
    <property type="entry name" value="SUCCINATE-SEMIALDEHYDE DEHYDROGENASE (NADP+)"/>
    <property type="match status" value="1"/>
</dbReference>
<evidence type="ECO:0000259" key="2">
    <source>
        <dbReference type="Pfam" id="PF00171"/>
    </source>
</evidence>
<dbReference type="InterPro" id="IPR016161">
    <property type="entry name" value="Ald_DH/histidinol_DH"/>
</dbReference>
<dbReference type="PANTHER" id="PTHR43353">
    <property type="entry name" value="SUCCINATE-SEMIALDEHYDE DEHYDROGENASE, MITOCHONDRIAL"/>
    <property type="match status" value="1"/>
</dbReference>
<dbReference type="SUPFAM" id="SSF53720">
    <property type="entry name" value="ALDH-like"/>
    <property type="match status" value="1"/>
</dbReference>
<dbReference type="GO" id="GO:0005737">
    <property type="term" value="C:cytoplasm"/>
    <property type="evidence" value="ECO:0007669"/>
    <property type="project" value="TreeGrafter"/>
</dbReference>
<dbReference type="STRING" id="49012.A0A0F7S6B6"/>
<dbReference type="Pfam" id="PF00171">
    <property type="entry name" value="Aldedh"/>
    <property type="match status" value="1"/>
</dbReference>
<evidence type="ECO:0000313" key="4">
    <source>
        <dbReference type="Proteomes" id="UP000242770"/>
    </source>
</evidence>